<evidence type="ECO:0000313" key="1">
    <source>
        <dbReference type="EMBL" id="BBY51092.1"/>
    </source>
</evidence>
<accession>A0A7I7S2H6</accession>
<dbReference type="EMBL" id="AP022593">
    <property type="protein sequence ID" value="BBY51092.1"/>
    <property type="molecule type" value="Genomic_DNA"/>
</dbReference>
<reference evidence="1 2" key="1">
    <citation type="journal article" date="2019" name="Emerg. Microbes Infect.">
        <title>Comprehensive subspecies identification of 175 nontuberculous mycobacteria species based on 7547 genomic profiles.</title>
        <authorList>
            <person name="Matsumoto Y."/>
            <person name="Kinjo T."/>
            <person name="Motooka D."/>
            <person name="Nabeya D."/>
            <person name="Jung N."/>
            <person name="Uechi K."/>
            <person name="Horii T."/>
            <person name="Iida T."/>
            <person name="Fujita J."/>
            <person name="Nakamura S."/>
        </authorList>
    </citation>
    <scope>NUCLEOTIDE SEQUENCE [LARGE SCALE GENOMIC DNA]</scope>
    <source>
        <strain evidence="1 2">JCM 18538</strain>
    </source>
</reference>
<keyword evidence="2" id="KW-1185">Reference proteome</keyword>
<name>A0A7I7S2H6_9MYCO</name>
<proteinExistence type="predicted"/>
<gene>
    <name evidence="1" type="ORF">MARA_45600</name>
</gene>
<evidence type="ECO:0008006" key="3">
    <source>
        <dbReference type="Google" id="ProtNLM"/>
    </source>
</evidence>
<evidence type="ECO:0000313" key="2">
    <source>
        <dbReference type="Proteomes" id="UP000467428"/>
    </source>
</evidence>
<dbReference type="Proteomes" id="UP000467428">
    <property type="component" value="Chromosome"/>
</dbReference>
<sequence>MGRPRIFLGSEALARGDVSEYELRRWHQPILRDVYVAKPWTPNLRDRIAAAYVWSKRRGVIAGVAASALHGAQWVDVTHPVELIWRNGRPPRGLVVRNEGLAPEEITTVGGIPVTTPARTAFDLGRHLPLDQAVARLDALLWVVPSALRDLPAVMARHPGARGMKTLRAALPLVDGGAASPRETRLRLLFVNAGLPRPSTQVPVFDGRQLVRTLDMAWEDYLVGAEYDGDQHRTDRFQYAKDVRVKRKLDSLGWHVLFVIKEDSPVEIVRSARAALTARGWRP</sequence>
<dbReference type="RefSeq" id="WP_163921142.1">
    <property type="nucleotide sequence ID" value="NZ_AP022593.1"/>
</dbReference>
<organism evidence="1 2">
    <name type="scientific">Mycolicibacterium arabiense</name>
    <dbReference type="NCBI Taxonomy" id="1286181"/>
    <lineage>
        <taxon>Bacteria</taxon>
        <taxon>Bacillati</taxon>
        <taxon>Actinomycetota</taxon>
        <taxon>Actinomycetes</taxon>
        <taxon>Mycobacteriales</taxon>
        <taxon>Mycobacteriaceae</taxon>
        <taxon>Mycolicibacterium</taxon>
    </lineage>
</organism>
<dbReference type="AlphaFoldDB" id="A0A7I7S2H6"/>
<dbReference type="KEGG" id="marz:MARA_45600"/>
<geneLocation type="plasmid" evidence="2">
    <name>pjcm18538 dna</name>
</geneLocation>
<protein>
    <recommendedName>
        <fullName evidence="3">DUF559 domain-containing protein</fullName>
    </recommendedName>
</protein>